<evidence type="ECO:0000313" key="2">
    <source>
        <dbReference type="EMBL" id="VFU56638.1"/>
    </source>
</evidence>
<dbReference type="AlphaFoldDB" id="A0A6N2MQR8"/>
<dbReference type="EMBL" id="CAADRP010001929">
    <property type="protein sequence ID" value="VFU56638.1"/>
    <property type="molecule type" value="Genomic_DNA"/>
</dbReference>
<name>A0A6N2MQR8_SALVM</name>
<gene>
    <name evidence="2" type="ORF">SVIM_LOCUS407083</name>
</gene>
<evidence type="ECO:0000256" key="1">
    <source>
        <dbReference type="SAM" id="MobiDB-lite"/>
    </source>
</evidence>
<accession>A0A6N2MQR8</accession>
<protein>
    <submittedName>
        <fullName evidence="2">Uncharacterized protein</fullName>
    </submittedName>
</protein>
<reference evidence="2" key="1">
    <citation type="submission" date="2019-03" db="EMBL/GenBank/DDBJ databases">
        <authorList>
            <person name="Mank J."/>
            <person name="Almeida P."/>
        </authorList>
    </citation>
    <scope>NUCLEOTIDE SEQUENCE</scope>
    <source>
        <strain evidence="2">78183</strain>
    </source>
</reference>
<proteinExistence type="predicted"/>
<feature type="region of interest" description="Disordered" evidence="1">
    <location>
        <begin position="1"/>
        <end position="20"/>
    </location>
</feature>
<organism evidence="2">
    <name type="scientific">Salix viminalis</name>
    <name type="common">Common osier</name>
    <name type="synonym">Basket willow</name>
    <dbReference type="NCBI Taxonomy" id="40686"/>
    <lineage>
        <taxon>Eukaryota</taxon>
        <taxon>Viridiplantae</taxon>
        <taxon>Streptophyta</taxon>
        <taxon>Embryophyta</taxon>
        <taxon>Tracheophyta</taxon>
        <taxon>Spermatophyta</taxon>
        <taxon>Magnoliopsida</taxon>
        <taxon>eudicotyledons</taxon>
        <taxon>Gunneridae</taxon>
        <taxon>Pentapetalae</taxon>
        <taxon>rosids</taxon>
        <taxon>fabids</taxon>
        <taxon>Malpighiales</taxon>
        <taxon>Salicaceae</taxon>
        <taxon>Saliceae</taxon>
        <taxon>Salix</taxon>
    </lineage>
</organism>
<sequence length="66" mass="7734">MEGPLCSDRRKNRQSKLNKETAKRQVGLYVGAQVREPLEDFEIGEGSFKRRRVAPFLLYQSQFFQV</sequence>